<dbReference type="RefSeq" id="WP_272011252.1">
    <property type="nucleotide sequence ID" value="NZ_JAQNDN010000028.1"/>
</dbReference>
<sequence>MTIIFKKQYAWTCALLVACGAKTEAPAGDEVDSLGSWPPVQCGDQLCAEGELCVDLNPECAEVEVPCDGDTGGSDTDAGPCYEWDYVPTPSQCQPPAPDCEDHPDLAFCLSEAHCEKGIFHDRSTLEDGLLVCGPPPHEPYNCE</sequence>
<proteinExistence type="predicted"/>
<dbReference type="PROSITE" id="PS51257">
    <property type="entry name" value="PROKAR_LIPOPROTEIN"/>
    <property type="match status" value="1"/>
</dbReference>
<protein>
    <recommendedName>
        <fullName evidence="3">Lipoprotein</fullName>
    </recommendedName>
</protein>
<evidence type="ECO:0000313" key="2">
    <source>
        <dbReference type="Proteomes" id="UP001217838"/>
    </source>
</evidence>
<organism evidence="1 2">
    <name type="scientific">Nannocystis radixulma</name>
    <dbReference type="NCBI Taxonomy" id="2995305"/>
    <lineage>
        <taxon>Bacteria</taxon>
        <taxon>Pseudomonadati</taxon>
        <taxon>Myxococcota</taxon>
        <taxon>Polyangia</taxon>
        <taxon>Nannocystales</taxon>
        <taxon>Nannocystaceae</taxon>
        <taxon>Nannocystis</taxon>
    </lineage>
</organism>
<name>A0ABT5BNR7_9BACT</name>
<reference evidence="1 2" key="1">
    <citation type="submission" date="2022-11" db="EMBL/GenBank/DDBJ databases">
        <title>Minimal conservation of predation-associated metabolite biosynthetic gene clusters underscores biosynthetic potential of Myxococcota including descriptions for ten novel species: Archangium lansinium sp. nov., Myxococcus landrumus sp. nov., Nannocystis bai.</title>
        <authorList>
            <person name="Ahearne A."/>
            <person name="Stevens C."/>
            <person name="Dowd S."/>
        </authorList>
    </citation>
    <scope>NUCLEOTIDE SEQUENCE [LARGE SCALE GENOMIC DNA]</scope>
    <source>
        <strain evidence="1 2">NCELM</strain>
    </source>
</reference>
<evidence type="ECO:0000313" key="1">
    <source>
        <dbReference type="EMBL" id="MDC0675747.1"/>
    </source>
</evidence>
<keyword evidence="2" id="KW-1185">Reference proteome</keyword>
<dbReference type="EMBL" id="JAQNDN010000028">
    <property type="protein sequence ID" value="MDC0675747.1"/>
    <property type="molecule type" value="Genomic_DNA"/>
</dbReference>
<gene>
    <name evidence="1" type="ORF">POL58_48915</name>
</gene>
<dbReference type="Proteomes" id="UP001217838">
    <property type="component" value="Unassembled WGS sequence"/>
</dbReference>
<evidence type="ECO:0008006" key="3">
    <source>
        <dbReference type="Google" id="ProtNLM"/>
    </source>
</evidence>
<comment type="caution">
    <text evidence="1">The sequence shown here is derived from an EMBL/GenBank/DDBJ whole genome shotgun (WGS) entry which is preliminary data.</text>
</comment>
<accession>A0ABT5BNR7</accession>